<evidence type="ECO:0000256" key="1">
    <source>
        <dbReference type="SAM" id="MobiDB-lite"/>
    </source>
</evidence>
<name>A0AAV5AAS0_9AGAM</name>
<dbReference type="Proteomes" id="UP001050691">
    <property type="component" value="Unassembled WGS sequence"/>
</dbReference>
<evidence type="ECO:0000256" key="3">
    <source>
        <dbReference type="SAM" id="SignalP"/>
    </source>
</evidence>
<feature type="signal peptide" evidence="3">
    <location>
        <begin position="1"/>
        <end position="22"/>
    </location>
</feature>
<dbReference type="AlphaFoldDB" id="A0AAV5AAS0"/>
<sequence length="211" mass="21153">MQSLMKFSIILYLITLGAYVSSQTTTSLYIPGIPNSGGEKSGDVVFVSVGDSKDGTSTFVLALGSTPTSAGAVTPTLTLVAASATAHLFGDIPGDSGTTVKVDTQCTIKGDVSTCTEVDTDETKDTTTVALSSSFTESPSPVAATVVTALPTPPAPTPAPSPVPTSPTNGSNTNPSPSPTPTKGSGAMGYHTVSVLLCAFPVAAAVFSMML</sequence>
<gene>
    <name evidence="4" type="ORF">Clacol_005020</name>
</gene>
<comment type="caution">
    <text evidence="4">The sequence shown here is derived from an EMBL/GenBank/DDBJ whole genome shotgun (WGS) entry which is preliminary data.</text>
</comment>
<evidence type="ECO:0000313" key="5">
    <source>
        <dbReference type="Proteomes" id="UP001050691"/>
    </source>
</evidence>
<feature type="transmembrane region" description="Helical" evidence="2">
    <location>
        <begin position="188"/>
        <end position="210"/>
    </location>
</feature>
<proteinExistence type="predicted"/>
<evidence type="ECO:0000313" key="4">
    <source>
        <dbReference type="EMBL" id="GJJ10792.1"/>
    </source>
</evidence>
<keyword evidence="2" id="KW-0472">Membrane</keyword>
<keyword evidence="2" id="KW-0812">Transmembrane</keyword>
<dbReference type="EMBL" id="BPWL01000005">
    <property type="protein sequence ID" value="GJJ10792.1"/>
    <property type="molecule type" value="Genomic_DNA"/>
</dbReference>
<accession>A0AAV5AAS0</accession>
<feature type="compositionally biased region" description="Low complexity" evidence="1">
    <location>
        <begin position="166"/>
        <end position="175"/>
    </location>
</feature>
<keyword evidence="3" id="KW-0732">Signal</keyword>
<reference evidence="4" key="1">
    <citation type="submission" date="2021-10" db="EMBL/GenBank/DDBJ databases">
        <title>De novo Genome Assembly of Clathrus columnatus (Basidiomycota, Fungi) Using Illumina and Nanopore Sequence Data.</title>
        <authorList>
            <person name="Ogiso-Tanaka E."/>
            <person name="Itagaki H."/>
            <person name="Hosoya T."/>
            <person name="Hosaka K."/>
        </authorList>
    </citation>
    <scope>NUCLEOTIDE SEQUENCE</scope>
    <source>
        <strain evidence="4">MO-923</strain>
    </source>
</reference>
<feature type="chain" id="PRO_5043607540" evidence="3">
    <location>
        <begin position="23"/>
        <end position="211"/>
    </location>
</feature>
<feature type="region of interest" description="Disordered" evidence="1">
    <location>
        <begin position="148"/>
        <end position="185"/>
    </location>
</feature>
<protein>
    <submittedName>
        <fullName evidence="4">Uncharacterized protein</fullName>
    </submittedName>
</protein>
<keyword evidence="2" id="KW-1133">Transmembrane helix</keyword>
<keyword evidence="5" id="KW-1185">Reference proteome</keyword>
<organism evidence="4 5">
    <name type="scientific">Clathrus columnatus</name>
    <dbReference type="NCBI Taxonomy" id="1419009"/>
    <lineage>
        <taxon>Eukaryota</taxon>
        <taxon>Fungi</taxon>
        <taxon>Dikarya</taxon>
        <taxon>Basidiomycota</taxon>
        <taxon>Agaricomycotina</taxon>
        <taxon>Agaricomycetes</taxon>
        <taxon>Phallomycetidae</taxon>
        <taxon>Phallales</taxon>
        <taxon>Clathraceae</taxon>
        <taxon>Clathrus</taxon>
    </lineage>
</organism>
<feature type="compositionally biased region" description="Pro residues" evidence="1">
    <location>
        <begin position="151"/>
        <end position="165"/>
    </location>
</feature>
<evidence type="ECO:0000256" key="2">
    <source>
        <dbReference type="SAM" id="Phobius"/>
    </source>
</evidence>